<dbReference type="Proteomes" id="UP000799770">
    <property type="component" value="Unassembled WGS sequence"/>
</dbReference>
<evidence type="ECO:0000256" key="1">
    <source>
        <dbReference type="ARBA" id="ARBA00008853"/>
    </source>
</evidence>
<dbReference type="InterPro" id="IPR013658">
    <property type="entry name" value="SGL"/>
</dbReference>
<evidence type="ECO:0000313" key="6">
    <source>
        <dbReference type="Proteomes" id="UP000799770"/>
    </source>
</evidence>
<dbReference type="PRINTS" id="PR01790">
    <property type="entry name" value="SMP30FAMILY"/>
</dbReference>
<comment type="cofactor">
    <cofactor evidence="3">
        <name>Zn(2+)</name>
        <dbReference type="ChEBI" id="CHEBI:29105"/>
    </cofactor>
    <text evidence="3">Binds 1 divalent metal cation per subunit.</text>
</comment>
<evidence type="ECO:0000256" key="3">
    <source>
        <dbReference type="PIRSR" id="PIRSR605511-2"/>
    </source>
</evidence>
<keyword evidence="6" id="KW-1185">Reference proteome</keyword>
<feature type="binding site" evidence="3">
    <location>
        <position position="278"/>
    </location>
    <ligand>
        <name>a divalent metal cation</name>
        <dbReference type="ChEBI" id="CHEBI:60240"/>
    </ligand>
</feature>
<keyword evidence="3" id="KW-0479">Metal-binding</keyword>
<dbReference type="Gene3D" id="2.120.10.30">
    <property type="entry name" value="TolB, C-terminal domain"/>
    <property type="match status" value="1"/>
</dbReference>
<keyword evidence="3" id="KW-0862">Zinc</keyword>
<dbReference type="EMBL" id="ML977338">
    <property type="protein sequence ID" value="KAF2110279.1"/>
    <property type="molecule type" value="Genomic_DNA"/>
</dbReference>
<dbReference type="PANTHER" id="PTHR10907:SF47">
    <property type="entry name" value="REGUCALCIN"/>
    <property type="match status" value="1"/>
</dbReference>
<dbReference type="InterPro" id="IPR005511">
    <property type="entry name" value="SMP-30"/>
</dbReference>
<evidence type="ECO:0000259" key="4">
    <source>
        <dbReference type="Pfam" id="PF08450"/>
    </source>
</evidence>
<dbReference type="InterPro" id="IPR011042">
    <property type="entry name" value="6-blade_b-propeller_TolB-like"/>
</dbReference>
<gene>
    <name evidence="5" type="ORF">BDV96DRAFT_199982</name>
</gene>
<feature type="active site" description="Proton donor/acceptor" evidence="2">
    <location>
        <position position="278"/>
    </location>
</feature>
<organism evidence="5 6">
    <name type="scientific">Lophiotrema nucula</name>
    <dbReference type="NCBI Taxonomy" id="690887"/>
    <lineage>
        <taxon>Eukaryota</taxon>
        <taxon>Fungi</taxon>
        <taxon>Dikarya</taxon>
        <taxon>Ascomycota</taxon>
        <taxon>Pezizomycotina</taxon>
        <taxon>Dothideomycetes</taxon>
        <taxon>Pleosporomycetidae</taxon>
        <taxon>Pleosporales</taxon>
        <taxon>Lophiotremataceae</taxon>
        <taxon>Lophiotrema</taxon>
    </lineage>
</organism>
<dbReference type="AlphaFoldDB" id="A0A6A5YSV0"/>
<dbReference type="OrthoDB" id="423498at2759"/>
<feature type="binding site" evidence="3">
    <location>
        <position position="176"/>
    </location>
    <ligand>
        <name>substrate</name>
    </ligand>
</feature>
<evidence type="ECO:0000313" key="5">
    <source>
        <dbReference type="EMBL" id="KAF2110279.1"/>
    </source>
</evidence>
<feature type="domain" description="SMP-30/Gluconolactonase/LRE-like region" evidence="4">
    <location>
        <begin position="77"/>
        <end position="333"/>
    </location>
</feature>
<dbReference type="PANTHER" id="PTHR10907">
    <property type="entry name" value="REGUCALCIN"/>
    <property type="match status" value="1"/>
</dbReference>
<protein>
    <submittedName>
        <fullName evidence="5">SMP-30/Gluconolaconase/LRE-like region-domain-containing protein</fullName>
    </submittedName>
</protein>
<evidence type="ECO:0000256" key="2">
    <source>
        <dbReference type="PIRSR" id="PIRSR605511-1"/>
    </source>
</evidence>
<comment type="similarity">
    <text evidence="1">Belongs to the SMP-30/CGR1 family.</text>
</comment>
<feature type="binding site" evidence="3">
    <location>
        <position position="225"/>
    </location>
    <ligand>
        <name>a divalent metal cation</name>
        <dbReference type="ChEBI" id="CHEBI:60240"/>
    </ligand>
</feature>
<proteinExistence type="inferred from homology"/>
<name>A0A6A5YSV0_9PLEO</name>
<reference evidence="5" key="1">
    <citation type="journal article" date="2020" name="Stud. Mycol.">
        <title>101 Dothideomycetes genomes: a test case for predicting lifestyles and emergence of pathogens.</title>
        <authorList>
            <person name="Haridas S."/>
            <person name="Albert R."/>
            <person name="Binder M."/>
            <person name="Bloem J."/>
            <person name="Labutti K."/>
            <person name="Salamov A."/>
            <person name="Andreopoulos B."/>
            <person name="Baker S."/>
            <person name="Barry K."/>
            <person name="Bills G."/>
            <person name="Bluhm B."/>
            <person name="Cannon C."/>
            <person name="Castanera R."/>
            <person name="Culley D."/>
            <person name="Daum C."/>
            <person name="Ezra D."/>
            <person name="Gonzalez J."/>
            <person name="Henrissat B."/>
            <person name="Kuo A."/>
            <person name="Liang C."/>
            <person name="Lipzen A."/>
            <person name="Lutzoni F."/>
            <person name="Magnuson J."/>
            <person name="Mondo S."/>
            <person name="Nolan M."/>
            <person name="Ohm R."/>
            <person name="Pangilinan J."/>
            <person name="Park H.-J."/>
            <person name="Ramirez L."/>
            <person name="Alfaro M."/>
            <person name="Sun H."/>
            <person name="Tritt A."/>
            <person name="Yoshinaga Y."/>
            <person name="Zwiers L.-H."/>
            <person name="Turgeon B."/>
            <person name="Goodwin S."/>
            <person name="Spatafora J."/>
            <person name="Crous P."/>
            <person name="Grigoriev I."/>
        </authorList>
    </citation>
    <scope>NUCLEOTIDE SEQUENCE</scope>
    <source>
        <strain evidence="5">CBS 627.86</strain>
    </source>
</reference>
<dbReference type="GO" id="GO:0004341">
    <property type="term" value="F:gluconolactonase activity"/>
    <property type="evidence" value="ECO:0007669"/>
    <property type="project" value="TreeGrafter"/>
</dbReference>
<feature type="binding site" evidence="3">
    <location>
        <position position="79"/>
    </location>
    <ligand>
        <name>a divalent metal cation</name>
        <dbReference type="ChEBI" id="CHEBI:60240"/>
    </ligand>
</feature>
<feature type="binding site" evidence="3">
    <location>
        <position position="174"/>
    </location>
    <ligand>
        <name>substrate</name>
    </ligand>
</feature>
<dbReference type="SUPFAM" id="SSF63829">
    <property type="entry name" value="Calcium-dependent phosphotriesterase"/>
    <property type="match status" value="1"/>
</dbReference>
<accession>A0A6A5YSV0</accession>
<dbReference type="GO" id="GO:0005509">
    <property type="term" value="F:calcium ion binding"/>
    <property type="evidence" value="ECO:0007669"/>
    <property type="project" value="TreeGrafter"/>
</dbReference>
<sequence>MGATLSKLWGTIKVALTGGGNPSGGKSNGVNANKDIDVEEGRLPTSNTAAKPPTPMPVMSFLKLEITEPWLRIHTALGEGPFWEEQTNTLRFLDIEKMYLHTVDLNVGPSSHKVVKEMDISMGCTADIEGNDKEFIFGGKFGYGICNRETGAYRWIKKVWSEEEVKDGKPDRMRGNDGAVDSQGRFWVGYMNDPLVAKITDEGAVFRLNPDLTLDRPLSQIVIPNGTTWNKTDNKMFFADSPSRTISQFDFDPATGAVTNRRPFFRIPDSYGENAVPDGHCIDEEGYMWTAVHGGGVVLKVSPDGELVGEIKVPTSQPTCPAFCGEDLVITSAGGTSGEGGKPVDEFAGCVFKINVGVGGMKRFRFKGGEKIEGGKVDGKVVGE</sequence>
<dbReference type="Pfam" id="PF08450">
    <property type="entry name" value="SGL"/>
    <property type="match status" value="1"/>
</dbReference>